<dbReference type="InterPro" id="IPR011009">
    <property type="entry name" value="Kinase-like_dom_sf"/>
</dbReference>
<dbReference type="Gene3D" id="1.10.510.10">
    <property type="entry name" value="Transferase(Phosphotransferase) domain 1"/>
    <property type="match status" value="1"/>
</dbReference>
<comment type="caution">
    <text evidence="2">The sequence shown here is derived from an EMBL/GenBank/DDBJ whole genome shotgun (WGS) entry which is preliminary data.</text>
</comment>
<dbReference type="EMBL" id="SFCC01000022">
    <property type="protein sequence ID" value="RZQ59732.1"/>
    <property type="molecule type" value="Genomic_DNA"/>
</dbReference>
<dbReference type="SUPFAM" id="SSF56112">
    <property type="entry name" value="Protein kinase-like (PK-like)"/>
    <property type="match status" value="1"/>
</dbReference>
<dbReference type="OrthoDB" id="115252at2"/>
<evidence type="ECO:0000259" key="1">
    <source>
        <dbReference type="Pfam" id="PF01636"/>
    </source>
</evidence>
<evidence type="ECO:0000313" key="3">
    <source>
        <dbReference type="Proteomes" id="UP000292003"/>
    </source>
</evidence>
<dbReference type="Gene3D" id="1.20.58.840">
    <property type="match status" value="1"/>
</dbReference>
<dbReference type="Proteomes" id="UP000292003">
    <property type="component" value="Unassembled WGS sequence"/>
</dbReference>
<evidence type="ECO:0000313" key="2">
    <source>
        <dbReference type="EMBL" id="RZQ59732.1"/>
    </source>
</evidence>
<dbReference type="Pfam" id="PF01636">
    <property type="entry name" value="APH"/>
    <property type="match status" value="1"/>
</dbReference>
<name>A0A4Q7IZM7_9PSEU</name>
<dbReference type="GO" id="GO:0016740">
    <property type="term" value="F:transferase activity"/>
    <property type="evidence" value="ECO:0007669"/>
    <property type="project" value="UniProtKB-KW"/>
</dbReference>
<sequence length="300" mass="32757">MRDWDIDATVEHLPVGYGDHHWAATDRRGGRWFLTLADLGAKPHCGTGVENTWRGLRAALATSAALGLGFVVAPYGELARRVGDRYALTVFAHVDGTAGDFGDTLPAARRRTVVEMLARLHGAPAPAGTPVAGPHPPTLSTLDTALGDLDRPWTGGPFAEPARELLTGSARALRALRAELDELAAATADAPRVVTHGEPHPGNLLWNGDHAHLIDWDTAGLAPPERDLWLAAPEPADLDHYARLTGHRPDPLALRLYRLRWRLDDLATFVGWFREPHDRTPDTELAWAELTGQLRTMRDD</sequence>
<keyword evidence="3" id="KW-1185">Reference proteome</keyword>
<reference evidence="2 3" key="1">
    <citation type="submission" date="2019-02" db="EMBL/GenBank/DDBJ databases">
        <title>Draft genome sequence of Amycolatopsis sp. 8-3EHSu isolated from roots of Suaeda maritima.</title>
        <authorList>
            <person name="Duangmal K."/>
            <person name="Chantavorakit T."/>
        </authorList>
    </citation>
    <scope>NUCLEOTIDE SEQUENCE [LARGE SCALE GENOMIC DNA]</scope>
    <source>
        <strain evidence="2 3">8-3EHSu</strain>
    </source>
</reference>
<feature type="domain" description="Aminoglycoside phosphotransferase" evidence="1">
    <location>
        <begin position="13"/>
        <end position="232"/>
    </location>
</feature>
<keyword evidence="2" id="KW-0808">Transferase</keyword>
<organism evidence="2 3">
    <name type="scientific">Amycolatopsis suaedae</name>
    <dbReference type="NCBI Taxonomy" id="2510978"/>
    <lineage>
        <taxon>Bacteria</taxon>
        <taxon>Bacillati</taxon>
        <taxon>Actinomycetota</taxon>
        <taxon>Actinomycetes</taxon>
        <taxon>Pseudonocardiales</taxon>
        <taxon>Pseudonocardiaceae</taxon>
        <taxon>Amycolatopsis</taxon>
    </lineage>
</organism>
<accession>A0A4Q7IZM7</accession>
<gene>
    <name evidence="2" type="ORF">EWH70_33145</name>
</gene>
<dbReference type="AlphaFoldDB" id="A0A4Q7IZM7"/>
<dbReference type="InterPro" id="IPR002575">
    <property type="entry name" value="Aminoglycoside_PTrfase"/>
</dbReference>
<protein>
    <submittedName>
        <fullName evidence="2">Aminoglycoside phosphotransferase family protein</fullName>
    </submittedName>
</protein>
<proteinExistence type="predicted"/>